<dbReference type="Gene3D" id="1.10.10.970">
    <property type="entry name" value="RNA 2'-phosphotransferase, Tpt1/KptA family, N-terminal domain"/>
    <property type="match status" value="1"/>
</dbReference>
<evidence type="ECO:0000313" key="6">
    <source>
        <dbReference type="Proteomes" id="UP000242519"/>
    </source>
</evidence>
<reference evidence="5 6" key="1">
    <citation type="submission" date="2017-04" db="EMBL/GenBank/DDBJ databases">
        <title>Draft genome sequence of Marssonina coronaria NL1: causal agent of apple blotch.</title>
        <authorList>
            <person name="Cheng Q."/>
        </authorList>
    </citation>
    <scope>NUCLEOTIDE SEQUENCE [LARGE SCALE GENOMIC DNA]</scope>
    <source>
        <strain evidence="5 6">NL1</strain>
    </source>
</reference>
<dbReference type="Pfam" id="PF01885">
    <property type="entry name" value="PTS_2-RNA"/>
    <property type="match status" value="1"/>
</dbReference>
<evidence type="ECO:0000313" key="5">
    <source>
        <dbReference type="EMBL" id="OWP05111.1"/>
    </source>
</evidence>
<keyword evidence="6" id="KW-1185">Reference proteome</keyword>
<evidence type="ECO:0000256" key="3">
    <source>
        <dbReference type="ARBA" id="ARBA00047949"/>
    </source>
</evidence>
<comment type="catalytic activity">
    <reaction evidence="3">
        <text>2'-phospho-[ligated tRNA] + NAD(+) = mature tRNA + ADP-alpha-D-ribose 1'',2''-cyclic phosphate + nicotinamide</text>
        <dbReference type="Rhea" id="RHEA:23324"/>
        <dbReference type="Rhea" id="RHEA-COMP:11106"/>
        <dbReference type="Rhea" id="RHEA-COMP:11107"/>
        <dbReference type="ChEBI" id="CHEBI:17154"/>
        <dbReference type="ChEBI" id="CHEBI:57540"/>
        <dbReference type="ChEBI" id="CHEBI:76596"/>
        <dbReference type="ChEBI" id="CHEBI:82883"/>
        <dbReference type="ChEBI" id="CHEBI:85027"/>
        <dbReference type="EC" id="2.7.1.160"/>
    </reaction>
</comment>
<sequence length="341" mass="36609">MAAAVLQPLQGLSLDREIMAPSPISPNASRHGRSRHGGSVAKNTKGRGRGYSVADDRATTISKALVWLLKRTIEEGEEQEGEEKLVADSEGWVDCAEVLQRPNLSSLQLQFPELRQLVESPASKSRFGLKLKPDAEEEDDDDDSEEAAPSKYLIRANPTPAGPASPTSAATPKYTPITSATEDLPDFIVYETSYANYPLILASGSIKRAGGQAVLQFATIKVQEDGSEVRAPKSDADVSIHINLRQIMESEPKIRWARTDAGNVVTEGDANGGVAKVNWKKVVARRADIGVLFEDGEVRKEVPIGLRGKGVKPKKGGKGKGKGAAKELKARGSDDEDTASD</sequence>
<dbReference type="EMBL" id="MZNU01000078">
    <property type="protein sequence ID" value="OWP05111.1"/>
    <property type="molecule type" value="Genomic_DNA"/>
</dbReference>
<dbReference type="Proteomes" id="UP000242519">
    <property type="component" value="Unassembled WGS sequence"/>
</dbReference>
<dbReference type="STRING" id="503106.A0A218ZAL1"/>
<feature type="compositionally biased region" description="Acidic residues" evidence="4">
    <location>
        <begin position="135"/>
        <end position="146"/>
    </location>
</feature>
<evidence type="ECO:0000256" key="1">
    <source>
        <dbReference type="ARBA" id="ARBA00003343"/>
    </source>
</evidence>
<feature type="region of interest" description="Disordered" evidence="4">
    <location>
        <begin position="16"/>
        <end position="53"/>
    </location>
</feature>
<accession>A0A218ZAL1</accession>
<dbReference type="PANTHER" id="PTHR12684:SF2">
    <property type="entry name" value="TRNA 2'-PHOSPHOTRANSFERASE 1"/>
    <property type="match status" value="1"/>
</dbReference>
<dbReference type="InterPro" id="IPR042080">
    <property type="entry name" value="RNA_2'-PTrans_N"/>
</dbReference>
<evidence type="ECO:0000256" key="2">
    <source>
        <dbReference type="ARBA" id="ARBA00012007"/>
    </source>
</evidence>
<feature type="region of interest" description="Disordered" evidence="4">
    <location>
        <begin position="307"/>
        <end position="341"/>
    </location>
</feature>
<dbReference type="OrthoDB" id="419694at2759"/>
<evidence type="ECO:0000256" key="4">
    <source>
        <dbReference type="SAM" id="MobiDB-lite"/>
    </source>
</evidence>
<dbReference type="InterPro" id="IPR002745">
    <property type="entry name" value="Ptrans_KptA/Tpt1"/>
</dbReference>
<dbReference type="EC" id="2.7.1.160" evidence="2"/>
<organism evidence="5 6">
    <name type="scientific">Diplocarpon coronariae</name>
    <dbReference type="NCBI Taxonomy" id="2795749"/>
    <lineage>
        <taxon>Eukaryota</taxon>
        <taxon>Fungi</taxon>
        <taxon>Dikarya</taxon>
        <taxon>Ascomycota</taxon>
        <taxon>Pezizomycotina</taxon>
        <taxon>Leotiomycetes</taxon>
        <taxon>Helotiales</taxon>
        <taxon>Drepanopezizaceae</taxon>
        <taxon>Diplocarpon</taxon>
    </lineage>
</organism>
<gene>
    <name evidence="5" type="ORF">B2J93_5629</name>
</gene>
<feature type="compositionally biased region" description="Basic residues" evidence="4">
    <location>
        <begin position="309"/>
        <end position="323"/>
    </location>
</feature>
<dbReference type="SUPFAM" id="SSF56399">
    <property type="entry name" value="ADP-ribosylation"/>
    <property type="match status" value="1"/>
</dbReference>
<protein>
    <recommendedName>
        <fullName evidence="2">2'-phosphotransferase</fullName>
        <ecNumber evidence="2">2.7.1.160</ecNumber>
    </recommendedName>
</protein>
<dbReference type="AlphaFoldDB" id="A0A218ZAL1"/>
<dbReference type="GO" id="GO:0000215">
    <property type="term" value="F:tRNA 2'-phosphotransferase activity"/>
    <property type="evidence" value="ECO:0007669"/>
    <property type="project" value="UniProtKB-EC"/>
</dbReference>
<feature type="compositionally biased region" description="Basic and acidic residues" evidence="4">
    <location>
        <begin position="324"/>
        <end position="333"/>
    </location>
</feature>
<dbReference type="GO" id="GO:0006388">
    <property type="term" value="P:tRNA splicing, via endonucleolytic cleavage and ligation"/>
    <property type="evidence" value="ECO:0007669"/>
    <property type="project" value="TreeGrafter"/>
</dbReference>
<name>A0A218ZAL1_9HELO</name>
<feature type="region of interest" description="Disordered" evidence="4">
    <location>
        <begin position="125"/>
        <end position="177"/>
    </location>
</feature>
<dbReference type="PANTHER" id="PTHR12684">
    <property type="entry name" value="PUTATIVE PHOSPHOTRANSFERASE"/>
    <property type="match status" value="1"/>
</dbReference>
<comment type="function">
    <text evidence="1">Catalyzes the last step of tRNA splicing, the transfer of the splice junction 2'-phosphate from ligated tRNA to NAD to produce ADP-ribose 1''-2'' cyclic phosphate.</text>
</comment>
<comment type="caution">
    <text evidence="5">The sequence shown here is derived from an EMBL/GenBank/DDBJ whole genome shotgun (WGS) entry which is preliminary data.</text>
</comment>
<dbReference type="InParanoid" id="A0A218ZAL1"/>
<feature type="compositionally biased region" description="Low complexity" evidence="4">
    <location>
        <begin position="158"/>
        <end position="176"/>
    </location>
</feature>
<proteinExistence type="predicted"/>